<dbReference type="EMBL" id="CM034389">
    <property type="protein sequence ID" value="KAJ0182785.1"/>
    <property type="molecule type" value="Genomic_DNA"/>
</dbReference>
<organism evidence="1 2">
    <name type="scientific">Dendrolimus kikuchii</name>
    <dbReference type="NCBI Taxonomy" id="765133"/>
    <lineage>
        <taxon>Eukaryota</taxon>
        <taxon>Metazoa</taxon>
        <taxon>Ecdysozoa</taxon>
        <taxon>Arthropoda</taxon>
        <taxon>Hexapoda</taxon>
        <taxon>Insecta</taxon>
        <taxon>Pterygota</taxon>
        <taxon>Neoptera</taxon>
        <taxon>Endopterygota</taxon>
        <taxon>Lepidoptera</taxon>
        <taxon>Glossata</taxon>
        <taxon>Ditrysia</taxon>
        <taxon>Bombycoidea</taxon>
        <taxon>Lasiocampidae</taxon>
        <taxon>Dendrolimus</taxon>
    </lineage>
</organism>
<name>A0ACC1DG43_9NEOP</name>
<sequence length="903" mass="101162">MAVQNIAVKLCGILQVQGDDEVTAREWRLLGQEQDGSQLLTWVSDSINQKEILNIGIYTNKTKTLTILHSFEEKFNIVQASVNATHSLLAYVIKKLPDDNTEFKEPLYCPYLICLLPGKKREPEEVEDSSMKQIMIQFVYGKSNKYSPGIRNDRLLLFKHLEYIKIYRTPMFLNECDDGTDEWGFDGIYPEPETVVKVFSWAQWDCVNQVLYYIHFRQQSQSFAEGEEVKSPSELTPTLSAFQFHADLPHETVLNIPLSLPHVSNSSEGAACGAYEDDPIPLRIHDCSLDLQIVCDQRGILCICHHYLYKPLDDSTTSLVMEDSADLKDTGVNFAYSITLLQHGCVVHSVVPELPWALAKTLRPSYTLYADNHLLVNIPMLYTHLIDISLYHEPCCHIVLPVEKCDSGPSLAPILGWGPHYMVDLNTLDVVTMVVAEKDLSATFKSNTAIENKLAIMHYLIQHEGNMDLAEELISWMCLNQRDGYGAFHRLMQEYLVGTTYAVTRRSLPVSALSLMKMLPFTLHLKFADVKVRDMCVSVSQEKLWNSSAVVLAPRQRVCQFAEDVWTRLWAALNDQPAKRLQPQAVIDKLRVSLHCYQPEALSRCSTPLSPSASGPSFGAPQRRSSIGTGQDLLPFFELDVCTASKQEHIIAANLREVSVHLMRECSASNSHCASNPNRGVESGLDASRALCRAITKPLAATPQHNQHRGFTFIDEMDPTHAYILLKVLEQYYLAADSIAFPLPQGFSSFFTYLGYRTLPFHAFVQYVHRSVFELQIDVMKAIIACKDDECKSSVNNKLRLIQLVGEGRARRALAVWPHRAALALRARDHAATLLSGGGAAGTHDQTRHRPIRDTGIAALPSGERLSPLDTFLDLLTAKASLNELDFNLIIEATLACVQDAAA</sequence>
<evidence type="ECO:0000313" key="1">
    <source>
        <dbReference type="EMBL" id="KAJ0182785.1"/>
    </source>
</evidence>
<accession>A0ACC1DG43</accession>
<proteinExistence type="predicted"/>
<dbReference type="Proteomes" id="UP000824533">
    <property type="component" value="Linkage Group LG03"/>
</dbReference>
<evidence type="ECO:0000313" key="2">
    <source>
        <dbReference type="Proteomes" id="UP000824533"/>
    </source>
</evidence>
<reference evidence="1 2" key="1">
    <citation type="journal article" date="2021" name="Front. Genet.">
        <title>Chromosome-Level Genome Assembly Reveals Significant Gene Expansion in the Toll and IMD Signaling Pathways of Dendrolimus kikuchii.</title>
        <authorList>
            <person name="Zhou J."/>
            <person name="Wu P."/>
            <person name="Xiong Z."/>
            <person name="Liu N."/>
            <person name="Zhao N."/>
            <person name="Ji M."/>
            <person name="Qiu Y."/>
            <person name="Yang B."/>
        </authorList>
    </citation>
    <scope>NUCLEOTIDE SEQUENCE [LARGE SCALE GENOMIC DNA]</scope>
    <source>
        <strain evidence="1">Ann1</strain>
    </source>
</reference>
<keyword evidence="2" id="KW-1185">Reference proteome</keyword>
<comment type="caution">
    <text evidence="1">The sequence shown here is derived from an EMBL/GenBank/DDBJ whole genome shotgun (WGS) entry which is preliminary data.</text>
</comment>
<protein>
    <submittedName>
        <fullName evidence="1">Uncharacterized protein</fullName>
    </submittedName>
</protein>
<gene>
    <name evidence="1" type="ORF">K1T71_002154</name>
</gene>